<organism evidence="3">
    <name type="scientific">Marinomonas sp. (strain MWYL1)</name>
    <dbReference type="NCBI Taxonomy" id="400668"/>
    <lineage>
        <taxon>Bacteria</taxon>
        <taxon>Pseudomonadati</taxon>
        <taxon>Pseudomonadota</taxon>
        <taxon>Gammaproteobacteria</taxon>
        <taxon>Oceanospirillales</taxon>
        <taxon>Oceanospirillaceae</taxon>
        <taxon>Marinomonas</taxon>
    </lineage>
</organism>
<dbReference type="PANTHER" id="PTHR20854:SF4">
    <property type="entry name" value="INOSITOL-1-MONOPHOSPHATASE-RELATED"/>
    <property type="match status" value="1"/>
</dbReference>
<dbReference type="eggNOG" id="COG0483">
    <property type="taxonomic scope" value="Bacteria"/>
</dbReference>
<dbReference type="InterPro" id="IPR000760">
    <property type="entry name" value="Inositol_monophosphatase-like"/>
</dbReference>
<feature type="binding site" evidence="2">
    <location>
        <position position="97"/>
    </location>
    <ligand>
        <name>Mg(2+)</name>
        <dbReference type="ChEBI" id="CHEBI:18420"/>
        <label>1</label>
        <note>catalytic</note>
    </ligand>
</feature>
<name>A6VZR2_MARMS</name>
<feature type="binding site" evidence="2">
    <location>
        <position position="95"/>
    </location>
    <ligand>
        <name>Mg(2+)</name>
        <dbReference type="ChEBI" id="CHEBI:18420"/>
        <label>1</label>
        <note>catalytic</note>
    </ligand>
</feature>
<feature type="binding site" evidence="2">
    <location>
        <position position="236"/>
    </location>
    <ligand>
        <name>Mg(2+)</name>
        <dbReference type="ChEBI" id="CHEBI:18420"/>
        <label>1</label>
        <note>catalytic</note>
    </ligand>
</feature>
<proteinExistence type="inferred from homology"/>
<dbReference type="STRING" id="400668.Mmwyl1_3030"/>
<dbReference type="EMBL" id="CP000749">
    <property type="protein sequence ID" value="ABR71941.1"/>
    <property type="molecule type" value="Genomic_DNA"/>
</dbReference>
<feature type="binding site" evidence="2">
    <location>
        <position position="72"/>
    </location>
    <ligand>
        <name>Mg(2+)</name>
        <dbReference type="ChEBI" id="CHEBI:18420"/>
        <label>1</label>
        <note>catalytic</note>
    </ligand>
</feature>
<dbReference type="GO" id="GO:0007165">
    <property type="term" value="P:signal transduction"/>
    <property type="evidence" value="ECO:0007669"/>
    <property type="project" value="TreeGrafter"/>
</dbReference>
<dbReference type="OrthoDB" id="9785695at2"/>
<sequence>MNLDKPAQERLISIVRRAGQEIVMPNFRQLSAADVETKSSLTDLVTIADKASEAFITDEIQQAFPNWEVVGEEAVAEDPSTTDKIGTADTCVIIDPIDGTWNYAHGSPEFGLILAVVVKGVTRFGLLYDPVNDDWIYANLGEGAFFQRTAMSEKGKHQTPAQAPLPLHINSNVELNLDKLFGIMSVNSYTGQKKQDFALKASRFVRINNLPSCPAYRQIAQGHFHFSLTYKMLPWDHAAGVLVHTEAGGICRTLDGQEYSPTMLDGEMLAAQSEEQWQALAEWFLSLNTKFTL</sequence>
<dbReference type="GO" id="GO:0008934">
    <property type="term" value="F:inositol monophosphate 1-phosphatase activity"/>
    <property type="evidence" value="ECO:0007669"/>
    <property type="project" value="TreeGrafter"/>
</dbReference>
<feature type="binding site" evidence="2">
    <location>
        <position position="98"/>
    </location>
    <ligand>
        <name>Mg(2+)</name>
        <dbReference type="ChEBI" id="CHEBI:18420"/>
        <label>1</label>
        <note>catalytic</note>
    </ligand>
</feature>
<evidence type="ECO:0000256" key="1">
    <source>
        <dbReference type="ARBA" id="ARBA00009759"/>
    </source>
</evidence>
<dbReference type="Pfam" id="PF00459">
    <property type="entry name" value="Inositol_P"/>
    <property type="match status" value="1"/>
</dbReference>
<evidence type="ECO:0000256" key="2">
    <source>
        <dbReference type="PIRSR" id="PIRSR600760-2"/>
    </source>
</evidence>
<dbReference type="GO" id="GO:0006020">
    <property type="term" value="P:inositol metabolic process"/>
    <property type="evidence" value="ECO:0007669"/>
    <property type="project" value="TreeGrafter"/>
</dbReference>
<dbReference type="PANTHER" id="PTHR20854">
    <property type="entry name" value="INOSITOL MONOPHOSPHATASE"/>
    <property type="match status" value="1"/>
</dbReference>
<dbReference type="Gene3D" id="3.40.190.80">
    <property type="match status" value="1"/>
</dbReference>
<gene>
    <name evidence="3" type="ordered locus">Mmwyl1_3030</name>
</gene>
<keyword evidence="2" id="KW-0479">Metal-binding</keyword>
<reference evidence="3" key="1">
    <citation type="submission" date="2007-06" db="EMBL/GenBank/DDBJ databases">
        <title>Complete sequence of Marinomonas sp. MWYL1.</title>
        <authorList>
            <consortium name="US DOE Joint Genome Institute"/>
            <person name="Copeland A."/>
            <person name="Lucas S."/>
            <person name="Lapidus A."/>
            <person name="Barry K."/>
            <person name="Glavina del Rio T."/>
            <person name="Dalin E."/>
            <person name="Tice H."/>
            <person name="Pitluck S."/>
            <person name="Kiss H."/>
            <person name="Brettin T."/>
            <person name="Bruce D."/>
            <person name="Detter J.C."/>
            <person name="Han C."/>
            <person name="Schmutz J."/>
            <person name="Larimer F."/>
            <person name="Land M."/>
            <person name="Hauser L."/>
            <person name="Kyrpides N."/>
            <person name="Kim E."/>
            <person name="Johnston A.W.B."/>
            <person name="Todd J.D."/>
            <person name="Rogers R."/>
            <person name="Wexler M."/>
            <person name="Bond P.L."/>
            <person name="Li Y."/>
            <person name="Richardson P."/>
        </authorList>
    </citation>
    <scope>NUCLEOTIDE SEQUENCE [LARGE SCALE GENOMIC DNA]</scope>
    <source>
        <strain evidence="3">MWYL1</strain>
    </source>
</reference>
<keyword evidence="2" id="KW-0460">Magnesium</keyword>
<accession>A6VZR2</accession>
<dbReference type="HOGENOM" id="CLU_044118_6_0_6"/>
<dbReference type="GO" id="GO:0046872">
    <property type="term" value="F:metal ion binding"/>
    <property type="evidence" value="ECO:0007669"/>
    <property type="project" value="UniProtKB-KW"/>
</dbReference>
<dbReference type="Gene3D" id="3.30.540.10">
    <property type="entry name" value="Fructose-1,6-Bisphosphatase, subunit A, domain 1"/>
    <property type="match status" value="1"/>
</dbReference>
<comment type="cofactor">
    <cofactor evidence="2">
        <name>Mg(2+)</name>
        <dbReference type="ChEBI" id="CHEBI:18420"/>
    </cofactor>
</comment>
<comment type="similarity">
    <text evidence="1">Belongs to the inositol monophosphatase superfamily.</text>
</comment>
<dbReference type="PRINTS" id="PR00377">
    <property type="entry name" value="IMPHPHTASES"/>
</dbReference>
<dbReference type="SUPFAM" id="SSF56655">
    <property type="entry name" value="Carbohydrate phosphatase"/>
    <property type="match status" value="1"/>
</dbReference>
<dbReference type="KEGG" id="mmw:Mmwyl1_3030"/>
<evidence type="ECO:0000313" key="3">
    <source>
        <dbReference type="EMBL" id="ABR71941.1"/>
    </source>
</evidence>
<protein>
    <submittedName>
        <fullName evidence="3">Inositol monophosphatase</fullName>
    </submittedName>
</protein>
<dbReference type="AlphaFoldDB" id="A6VZR2"/>